<keyword evidence="4" id="KW-1185">Reference proteome</keyword>
<comment type="similarity">
    <text evidence="1">Belongs to the UPF0312 family.</text>
</comment>
<evidence type="ECO:0000313" key="4">
    <source>
        <dbReference type="Proteomes" id="UP000610846"/>
    </source>
</evidence>
<reference evidence="3" key="2">
    <citation type="submission" date="2020-09" db="EMBL/GenBank/DDBJ databases">
        <authorList>
            <person name="Yu Y."/>
        </authorList>
    </citation>
    <scope>NUCLEOTIDE SEQUENCE</scope>
    <source>
        <strain evidence="3">KCTC 49039</strain>
    </source>
</reference>
<gene>
    <name evidence="3" type="ORF">IF651_08820</name>
</gene>
<feature type="domain" description="Lipid/polyisoprenoid-binding YceI-like" evidence="2">
    <location>
        <begin position="21"/>
        <end position="220"/>
    </location>
</feature>
<organism evidence="3 4">
    <name type="scientific">Cellulosimicrobium arenosum</name>
    <dbReference type="NCBI Taxonomy" id="2708133"/>
    <lineage>
        <taxon>Bacteria</taxon>
        <taxon>Bacillati</taxon>
        <taxon>Actinomycetota</taxon>
        <taxon>Actinomycetes</taxon>
        <taxon>Micrococcales</taxon>
        <taxon>Promicromonosporaceae</taxon>
        <taxon>Cellulosimicrobium</taxon>
    </lineage>
</organism>
<evidence type="ECO:0000259" key="2">
    <source>
        <dbReference type="SMART" id="SM00867"/>
    </source>
</evidence>
<dbReference type="SMART" id="SM00867">
    <property type="entry name" value="YceI"/>
    <property type="match status" value="1"/>
</dbReference>
<reference evidence="3" key="1">
    <citation type="journal article" date="2018" name="Curr. Microbiol.">
        <title>Cellulosimicrobium arenosum sp. nov., Isolated from Marine Sediment Sand.</title>
        <authorList>
            <person name="Oh M."/>
            <person name="Kim J.H."/>
            <person name="Yoon J.H."/>
            <person name="Schumann P."/>
            <person name="Kim W."/>
        </authorList>
    </citation>
    <scope>NUCLEOTIDE SEQUENCE</scope>
    <source>
        <strain evidence="3">KCTC 49039</strain>
    </source>
</reference>
<name>A0A927G8Z2_9MICO</name>
<dbReference type="PANTHER" id="PTHR34406">
    <property type="entry name" value="PROTEIN YCEI"/>
    <property type="match status" value="1"/>
</dbReference>
<dbReference type="Proteomes" id="UP000610846">
    <property type="component" value="Unassembled WGS sequence"/>
</dbReference>
<protein>
    <submittedName>
        <fullName evidence="3">YceI family protein</fullName>
    </submittedName>
</protein>
<evidence type="ECO:0000256" key="1">
    <source>
        <dbReference type="ARBA" id="ARBA00008812"/>
    </source>
</evidence>
<proteinExistence type="inferred from homology"/>
<sequence>MTTPTRPVRQWNEMSVPDAGTYTLDAAHKRVGFVGQHMMVSPIRGEFTRADATIVVAQDPLRSVVAASIDAASLTTHNPDRDVHLHSGDFLDVENYPTIEFRSTGVRWQGAQDDAILAWARLRNRSPERATIAADRVSPAEAGSFVVSGLLTIRGVTRPIDLTMRYGGARRDPYERDIFGFHATGSFDREDYGLVWNVLLETGGFLVGKKVQIEIAGEAIHEG</sequence>
<dbReference type="RefSeq" id="WP_191828747.1">
    <property type="nucleotide sequence ID" value="NZ_JACYHB010000006.1"/>
</dbReference>
<dbReference type="InterPro" id="IPR036761">
    <property type="entry name" value="TTHA0802/YceI-like_sf"/>
</dbReference>
<accession>A0A927G8Z2</accession>
<dbReference type="EMBL" id="JACYHB010000006">
    <property type="protein sequence ID" value="MBD8079151.1"/>
    <property type="molecule type" value="Genomic_DNA"/>
</dbReference>
<dbReference type="InterPro" id="IPR007372">
    <property type="entry name" value="Lipid/polyisoprenoid-bd_YceI"/>
</dbReference>
<dbReference type="PANTHER" id="PTHR34406:SF1">
    <property type="entry name" value="PROTEIN YCEI"/>
    <property type="match status" value="1"/>
</dbReference>
<dbReference type="Pfam" id="PF04264">
    <property type="entry name" value="YceI"/>
    <property type="match status" value="1"/>
</dbReference>
<comment type="caution">
    <text evidence="3">The sequence shown here is derived from an EMBL/GenBank/DDBJ whole genome shotgun (WGS) entry which is preliminary data.</text>
</comment>
<evidence type="ECO:0000313" key="3">
    <source>
        <dbReference type="EMBL" id="MBD8079151.1"/>
    </source>
</evidence>
<dbReference type="Gene3D" id="2.40.128.110">
    <property type="entry name" value="Lipid/polyisoprenoid-binding, YceI-like"/>
    <property type="match status" value="1"/>
</dbReference>
<dbReference type="AlphaFoldDB" id="A0A927G8Z2"/>
<dbReference type="SUPFAM" id="SSF101874">
    <property type="entry name" value="YceI-like"/>
    <property type="match status" value="1"/>
</dbReference>